<dbReference type="HAMAP" id="MF_00133">
    <property type="entry name" value="Trp_synth_beta"/>
    <property type="match status" value="1"/>
</dbReference>
<evidence type="ECO:0000313" key="14">
    <source>
        <dbReference type="Proteomes" id="UP000184275"/>
    </source>
</evidence>
<keyword evidence="8 11" id="KW-0057">Aromatic amino acid biosynthesis</keyword>
<keyword evidence="9 11" id="KW-0456">Lyase</keyword>
<feature type="domain" description="Tryptophan synthase beta chain-like PALP" evidence="12">
    <location>
        <begin position="53"/>
        <end position="378"/>
    </location>
</feature>
<dbReference type="InterPro" id="IPR036052">
    <property type="entry name" value="TrpB-like_PALP_sf"/>
</dbReference>
<proteinExistence type="inferred from homology"/>
<sequence length="425" mass="46103">MNSNHGFFDRFGGKYVAEVLKRPLDELEEAFRHFSRDPKFSAELQEIRRDYIGRETPLLFAPRATEHLGGAQIYIKLEGLANTGAHKINNAIGQVLLAKYMGKKRIIAETGAGQHGVATAAACAKLGLDCTVYMGEVDVRRQQPNVAAMELYGAKVRSVTSGSRTLKDAVNEAMRDWASNPDSTHYVLGSALGPAPFPDIVRSFQSIIGEEVKAQCEERNIDVAAMIACVGGGSNSIGFFSPFLQQKSPRLIGVEAGGIGPKIGENACRMLGNASRESIIQGYKSRFLVDEDGNSLPTRSISAGLDYIGIGPQLAALGESGRIEFVSATDKEALEAVLFFAQKEGVLFALESAHAGAAAMKIAKEIPQDKAIVINMSGRGDKDVFITSPEFRPEEWKRFLQSELQRLNEQKDIHNAKLLGETANA</sequence>
<dbReference type="InterPro" id="IPR001926">
    <property type="entry name" value="TrpB-like_PALP"/>
</dbReference>
<evidence type="ECO:0000256" key="2">
    <source>
        <dbReference type="ARBA" id="ARBA00004733"/>
    </source>
</evidence>
<keyword evidence="5 11" id="KW-0028">Amino-acid biosynthesis</keyword>
<accession>A0A1M6UQ30</accession>
<evidence type="ECO:0000259" key="12">
    <source>
        <dbReference type="Pfam" id="PF00291"/>
    </source>
</evidence>
<dbReference type="GO" id="GO:0005737">
    <property type="term" value="C:cytoplasm"/>
    <property type="evidence" value="ECO:0007669"/>
    <property type="project" value="TreeGrafter"/>
</dbReference>
<dbReference type="Proteomes" id="UP000184275">
    <property type="component" value="Unassembled WGS sequence"/>
</dbReference>
<dbReference type="CDD" id="cd06446">
    <property type="entry name" value="Trp-synth_B"/>
    <property type="match status" value="1"/>
</dbReference>
<dbReference type="PANTHER" id="PTHR48077:SF3">
    <property type="entry name" value="TRYPTOPHAN SYNTHASE"/>
    <property type="match status" value="1"/>
</dbReference>
<dbReference type="GO" id="GO:0004834">
    <property type="term" value="F:tryptophan synthase activity"/>
    <property type="evidence" value="ECO:0007669"/>
    <property type="project" value="UniProtKB-UniRule"/>
</dbReference>
<evidence type="ECO:0000256" key="4">
    <source>
        <dbReference type="ARBA" id="ARBA00011270"/>
    </source>
</evidence>
<evidence type="ECO:0000256" key="5">
    <source>
        <dbReference type="ARBA" id="ARBA00022605"/>
    </source>
</evidence>
<gene>
    <name evidence="11" type="primary">trpB</name>
    <name evidence="13" type="ORF">SAMN05720469_11510</name>
</gene>
<keyword evidence="14" id="KW-1185">Reference proteome</keyword>
<reference evidence="14" key="1">
    <citation type="submission" date="2016-11" db="EMBL/GenBank/DDBJ databases">
        <authorList>
            <person name="Varghese N."/>
            <person name="Submissions S."/>
        </authorList>
    </citation>
    <scope>NUCLEOTIDE SEQUENCE [LARGE SCALE GENOMIC DNA]</scope>
    <source>
        <strain evidence="14">UWOS</strain>
    </source>
</reference>
<dbReference type="EC" id="4.2.1.20" evidence="11"/>
<keyword evidence="6 11" id="KW-0822">Tryptophan biosynthesis</keyword>
<dbReference type="SUPFAM" id="SSF53686">
    <property type="entry name" value="Tryptophan synthase beta subunit-like PLP-dependent enzymes"/>
    <property type="match status" value="1"/>
</dbReference>
<comment type="cofactor">
    <cofactor evidence="1 11">
        <name>pyridoxal 5'-phosphate</name>
        <dbReference type="ChEBI" id="CHEBI:597326"/>
    </cofactor>
</comment>
<evidence type="ECO:0000256" key="9">
    <source>
        <dbReference type="ARBA" id="ARBA00023239"/>
    </source>
</evidence>
<dbReference type="PANTHER" id="PTHR48077">
    <property type="entry name" value="TRYPTOPHAN SYNTHASE-RELATED"/>
    <property type="match status" value="1"/>
</dbReference>
<evidence type="ECO:0000256" key="6">
    <source>
        <dbReference type="ARBA" id="ARBA00022822"/>
    </source>
</evidence>
<dbReference type="RefSeq" id="WP_073304336.1">
    <property type="nucleotide sequence ID" value="NZ_FRAW01000015.1"/>
</dbReference>
<dbReference type="FunFam" id="3.40.50.1100:FF:000004">
    <property type="entry name" value="Tryptophan synthase beta chain"/>
    <property type="match status" value="1"/>
</dbReference>
<comment type="subunit">
    <text evidence="4 11">Tetramer of two alpha and two beta chains.</text>
</comment>
<evidence type="ECO:0000256" key="10">
    <source>
        <dbReference type="ARBA" id="ARBA00049047"/>
    </source>
</evidence>
<organism evidence="13 14">
    <name type="scientific">Fibrobacter intestinalis</name>
    <dbReference type="NCBI Taxonomy" id="28122"/>
    <lineage>
        <taxon>Bacteria</taxon>
        <taxon>Pseudomonadati</taxon>
        <taxon>Fibrobacterota</taxon>
        <taxon>Fibrobacteria</taxon>
        <taxon>Fibrobacterales</taxon>
        <taxon>Fibrobacteraceae</taxon>
        <taxon>Fibrobacter</taxon>
    </lineage>
</organism>
<evidence type="ECO:0000313" key="13">
    <source>
        <dbReference type="EMBL" id="SHK71263.1"/>
    </source>
</evidence>
<evidence type="ECO:0000256" key="11">
    <source>
        <dbReference type="HAMAP-Rule" id="MF_00133"/>
    </source>
</evidence>
<dbReference type="AlphaFoldDB" id="A0A1M6UQ30"/>
<dbReference type="FunFam" id="3.40.50.1100:FF:000001">
    <property type="entry name" value="Tryptophan synthase beta chain"/>
    <property type="match status" value="1"/>
</dbReference>
<dbReference type="InterPro" id="IPR006653">
    <property type="entry name" value="Trp_synth_b_CS"/>
</dbReference>
<evidence type="ECO:0000256" key="3">
    <source>
        <dbReference type="ARBA" id="ARBA00009982"/>
    </source>
</evidence>
<dbReference type="UniPathway" id="UPA00035">
    <property type="reaction ID" value="UER00044"/>
</dbReference>
<protein>
    <recommendedName>
        <fullName evidence="11">Tryptophan synthase beta chain</fullName>
        <ecNumber evidence="11">4.2.1.20</ecNumber>
    </recommendedName>
</protein>
<dbReference type="NCBIfam" id="TIGR00263">
    <property type="entry name" value="trpB"/>
    <property type="match status" value="1"/>
</dbReference>
<name>A0A1M6UQ30_9BACT</name>
<dbReference type="Gene3D" id="3.40.50.1100">
    <property type="match status" value="2"/>
</dbReference>
<dbReference type="PIRSF" id="PIRSF001413">
    <property type="entry name" value="Trp_syn_beta"/>
    <property type="match status" value="1"/>
</dbReference>
<dbReference type="InterPro" id="IPR006654">
    <property type="entry name" value="Trp_synth_beta"/>
</dbReference>
<comment type="catalytic activity">
    <reaction evidence="10 11">
        <text>(1S,2R)-1-C-(indol-3-yl)glycerol 3-phosphate + L-serine = D-glyceraldehyde 3-phosphate + L-tryptophan + H2O</text>
        <dbReference type="Rhea" id="RHEA:10532"/>
        <dbReference type="ChEBI" id="CHEBI:15377"/>
        <dbReference type="ChEBI" id="CHEBI:33384"/>
        <dbReference type="ChEBI" id="CHEBI:57912"/>
        <dbReference type="ChEBI" id="CHEBI:58866"/>
        <dbReference type="ChEBI" id="CHEBI:59776"/>
        <dbReference type="EC" id="4.2.1.20"/>
    </reaction>
</comment>
<comment type="function">
    <text evidence="11">The beta subunit is responsible for the synthesis of L-tryptophan from indole and L-serine.</text>
</comment>
<comment type="similarity">
    <text evidence="3 11">Belongs to the TrpB family.</text>
</comment>
<keyword evidence="7 11" id="KW-0663">Pyridoxal phosphate</keyword>
<evidence type="ECO:0000256" key="8">
    <source>
        <dbReference type="ARBA" id="ARBA00023141"/>
    </source>
</evidence>
<dbReference type="Pfam" id="PF00291">
    <property type="entry name" value="PALP"/>
    <property type="match status" value="1"/>
</dbReference>
<feature type="modified residue" description="N6-(pyridoxal phosphate)lysine" evidence="11">
    <location>
        <position position="87"/>
    </location>
</feature>
<evidence type="ECO:0000256" key="7">
    <source>
        <dbReference type="ARBA" id="ARBA00022898"/>
    </source>
</evidence>
<comment type="pathway">
    <text evidence="2 11">Amino-acid biosynthesis; L-tryptophan biosynthesis; L-tryptophan from chorismate: step 5/5.</text>
</comment>
<dbReference type="EMBL" id="FRAW01000015">
    <property type="protein sequence ID" value="SHK71263.1"/>
    <property type="molecule type" value="Genomic_DNA"/>
</dbReference>
<dbReference type="InterPro" id="IPR023026">
    <property type="entry name" value="Trp_synth_beta/beta-like"/>
</dbReference>
<evidence type="ECO:0000256" key="1">
    <source>
        <dbReference type="ARBA" id="ARBA00001933"/>
    </source>
</evidence>
<dbReference type="PROSITE" id="PS00168">
    <property type="entry name" value="TRP_SYNTHASE_BETA"/>
    <property type="match status" value="1"/>
</dbReference>